<evidence type="ECO:0000313" key="3">
    <source>
        <dbReference type="Proteomes" id="UP000198716"/>
    </source>
</evidence>
<gene>
    <name evidence="2" type="ORF">SAMN04487819_107258</name>
</gene>
<accession>A0A1I1XL57</accession>
<dbReference type="EMBL" id="FOMZ01000007">
    <property type="protein sequence ID" value="SFE08077.1"/>
    <property type="molecule type" value="Genomic_DNA"/>
</dbReference>
<keyword evidence="3" id="KW-1185">Reference proteome</keyword>
<organism evidence="2 3">
    <name type="scientific">Actinopolyspora alba</name>
    <dbReference type="NCBI Taxonomy" id="673379"/>
    <lineage>
        <taxon>Bacteria</taxon>
        <taxon>Bacillati</taxon>
        <taxon>Actinomycetota</taxon>
        <taxon>Actinomycetes</taxon>
        <taxon>Actinopolysporales</taxon>
        <taxon>Actinopolysporaceae</taxon>
        <taxon>Actinopolyspora</taxon>
        <taxon>Actinopolyspora alba group</taxon>
    </lineage>
</organism>
<protein>
    <submittedName>
        <fullName evidence="2">Uncharacterized protein</fullName>
    </submittedName>
</protein>
<dbReference type="Proteomes" id="UP000198716">
    <property type="component" value="Unassembled WGS sequence"/>
</dbReference>
<evidence type="ECO:0000313" key="2">
    <source>
        <dbReference type="EMBL" id="SFE08077.1"/>
    </source>
</evidence>
<feature type="region of interest" description="Disordered" evidence="1">
    <location>
        <begin position="54"/>
        <end position="89"/>
    </location>
</feature>
<sequence length="130" mass="14328">MSGVTVKAGMNSALRAALFLLFAVVLVVLSPLHAAGAVAHVGRVVSGEYKTEQSAPCESEKLRKRPSVAELGRRIGRRTERSCSRRNRTALPVRQRFDAAEDARNIRNAVDSTVKCRSAHSQARLQVYRR</sequence>
<evidence type="ECO:0000256" key="1">
    <source>
        <dbReference type="SAM" id="MobiDB-lite"/>
    </source>
</evidence>
<name>A0A1I1XL57_9ACTN</name>
<feature type="compositionally biased region" description="Basic and acidic residues" evidence="1">
    <location>
        <begin position="71"/>
        <end position="83"/>
    </location>
</feature>
<reference evidence="3" key="1">
    <citation type="submission" date="2016-10" db="EMBL/GenBank/DDBJ databases">
        <authorList>
            <person name="Varghese N."/>
            <person name="Submissions S."/>
        </authorList>
    </citation>
    <scope>NUCLEOTIDE SEQUENCE [LARGE SCALE GENOMIC DNA]</scope>
    <source>
        <strain evidence="3">DSM 45004</strain>
    </source>
</reference>
<proteinExistence type="predicted"/>
<dbReference type="AlphaFoldDB" id="A0A1I1XL57"/>